<evidence type="ECO:0008006" key="4">
    <source>
        <dbReference type="Google" id="ProtNLM"/>
    </source>
</evidence>
<reference evidence="3" key="1">
    <citation type="submission" date="2023-07" db="EMBL/GenBank/DDBJ databases">
        <title>Chryseobacterium sp. GMJ5 Genome sequencing and assembly.</title>
        <authorList>
            <person name="Jung Y."/>
        </authorList>
    </citation>
    <scope>NUCLEOTIDE SEQUENCE [LARGE SCALE GENOMIC DNA]</scope>
    <source>
        <strain evidence="3">GMJ5</strain>
    </source>
</reference>
<dbReference type="Proteomes" id="UP001208114">
    <property type="component" value="Unassembled WGS sequence"/>
</dbReference>
<name>A0ABT2VT28_9FLAO</name>
<evidence type="ECO:0000256" key="1">
    <source>
        <dbReference type="SAM" id="SignalP"/>
    </source>
</evidence>
<evidence type="ECO:0000313" key="3">
    <source>
        <dbReference type="Proteomes" id="UP001208114"/>
    </source>
</evidence>
<keyword evidence="3" id="KW-1185">Reference proteome</keyword>
<feature type="signal peptide" evidence="1">
    <location>
        <begin position="1"/>
        <end position="20"/>
    </location>
</feature>
<proteinExistence type="predicted"/>
<dbReference type="EMBL" id="JAOTEN010000001">
    <property type="protein sequence ID" value="MCU7613143.1"/>
    <property type="molecule type" value="Genomic_DNA"/>
</dbReference>
<evidence type="ECO:0000313" key="2">
    <source>
        <dbReference type="EMBL" id="MCU7613143.1"/>
    </source>
</evidence>
<gene>
    <name evidence="2" type="ORF">N0B16_01735</name>
</gene>
<comment type="caution">
    <text evidence="2">The sequence shown here is derived from an EMBL/GenBank/DDBJ whole genome shotgun (WGS) entry which is preliminary data.</text>
</comment>
<organism evidence="2 3">
    <name type="scientific">Chryseobacterium gilvum</name>
    <dbReference type="NCBI Taxonomy" id="2976534"/>
    <lineage>
        <taxon>Bacteria</taxon>
        <taxon>Pseudomonadati</taxon>
        <taxon>Bacteroidota</taxon>
        <taxon>Flavobacteriia</taxon>
        <taxon>Flavobacteriales</taxon>
        <taxon>Weeksellaceae</taxon>
        <taxon>Chryseobacterium group</taxon>
        <taxon>Chryseobacterium</taxon>
    </lineage>
</organism>
<protein>
    <recommendedName>
        <fullName evidence="4">Orphan protein</fullName>
    </recommendedName>
</protein>
<keyword evidence="1" id="KW-0732">Signal</keyword>
<feature type="chain" id="PRO_5045881983" description="Orphan protein" evidence="1">
    <location>
        <begin position="21"/>
        <end position="147"/>
    </location>
</feature>
<dbReference type="RefSeq" id="WP_262988991.1">
    <property type="nucleotide sequence ID" value="NZ_JAOTEN010000001.1"/>
</dbReference>
<sequence length="147" mass="16252">MYAKIILFLFFTGALMPVCAQYSEANVLNVRILPVQILSLNQSVEPKSDLESKQFQNNVPESGMNYLTVSHIYGFQIKVLQQCSEEKQIPTVPENTCYKAVALTQINTGVAEKKIPVAYTAIEQAVKNAACSENSGTPLMVYTIISQ</sequence>
<accession>A0ABT2VT28</accession>